<keyword evidence="2" id="KW-0238">DNA-binding</keyword>
<dbReference type="InterPro" id="IPR005569">
    <property type="entry name" value="Arc_DNA-bd_dom"/>
</dbReference>
<name>A0A9D1MP03_9FIRM</name>
<protein>
    <submittedName>
        <fullName evidence="2">Arc family DNA-binding protein</fullName>
    </submittedName>
</protein>
<dbReference type="GO" id="GO:0006355">
    <property type="term" value="P:regulation of DNA-templated transcription"/>
    <property type="evidence" value="ECO:0007669"/>
    <property type="project" value="InterPro"/>
</dbReference>
<feature type="domain" description="Arc-like DNA binding" evidence="1">
    <location>
        <begin position="5"/>
        <end position="38"/>
    </location>
</feature>
<dbReference type="Proteomes" id="UP000824099">
    <property type="component" value="Unassembled WGS sequence"/>
</dbReference>
<dbReference type="InterPro" id="IPR013321">
    <property type="entry name" value="Arc_rbn_hlx_hlx"/>
</dbReference>
<reference evidence="2" key="2">
    <citation type="journal article" date="2021" name="PeerJ">
        <title>Extensive microbial diversity within the chicken gut microbiome revealed by metagenomics and culture.</title>
        <authorList>
            <person name="Gilroy R."/>
            <person name="Ravi A."/>
            <person name="Getino M."/>
            <person name="Pursley I."/>
            <person name="Horton D.L."/>
            <person name="Alikhan N.F."/>
            <person name="Baker D."/>
            <person name="Gharbi K."/>
            <person name="Hall N."/>
            <person name="Watson M."/>
            <person name="Adriaenssens E.M."/>
            <person name="Foster-Nyarko E."/>
            <person name="Jarju S."/>
            <person name="Secka A."/>
            <person name="Antonio M."/>
            <person name="Oren A."/>
            <person name="Chaudhuri R.R."/>
            <person name="La Ragione R."/>
            <person name="Hildebrand F."/>
            <person name="Pallen M.J."/>
        </authorList>
    </citation>
    <scope>NUCLEOTIDE SEQUENCE</scope>
    <source>
        <strain evidence="2">CHK160-1198</strain>
    </source>
</reference>
<dbReference type="SUPFAM" id="SSF47598">
    <property type="entry name" value="Ribbon-helix-helix"/>
    <property type="match status" value="1"/>
</dbReference>
<comment type="caution">
    <text evidence="2">The sequence shown here is derived from an EMBL/GenBank/DDBJ whole genome shotgun (WGS) entry which is preliminary data.</text>
</comment>
<dbReference type="AlphaFoldDB" id="A0A9D1MP03"/>
<accession>A0A9D1MP03</accession>
<dbReference type="InterPro" id="IPR010985">
    <property type="entry name" value="Ribbon_hlx_hlx"/>
</dbReference>
<sequence>MELSRFTLRINPILLKKLKYIADNNGRSVNKEIEQILKWIIEDYERKCGKINID</sequence>
<evidence type="ECO:0000313" key="2">
    <source>
        <dbReference type="EMBL" id="HIU63767.1"/>
    </source>
</evidence>
<evidence type="ECO:0000313" key="3">
    <source>
        <dbReference type="Proteomes" id="UP000824099"/>
    </source>
</evidence>
<dbReference type="Pfam" id="PF03869">
    <property type="entry name" value="Arc"/>
    <property type="match status" value="1"/>
</dbReference>
<proteinExistence type="predicted"/>
<gene>
    <name evidence="2" type="ORF">IAB06_01825</name>
</gene>
<dbReference type="EMBL" id="DVNI01000027">
    <property type="protein sequence ID" value="HIU63767.1"/>
    <property type="molecule type" value="Genomic_DNA"/>
</dbReference>
<dbReference type="Gene3D" id="1.10.1220.10">
    <property type="entry name" value="Met repressor-like"/>
    <property type="match status" value="1"/>
</dbReference>
<evidence type="ECO:0000259" key="1">
    <source>
        <dbReference type="Pfam" id="PF03869"/>
    </source>
</evidence>
<reference evidence="2" key="1">
    <citation type="submission" date="2020-10" db="EMBL/GenBank/DDBJ databases">
        <authorList>
            <person name="Gilroy R."/>
        </authorList>
    </citation>
    <scope>NUCLEOTIDE SEQUENCE</scope>
    <source>
        <strain evidence="2">CHK160-1198</strain>
    </source>
</reference>
<dbReference type="GO" id="GO:0003677">
    <property type="term" value="F:DNA binding"/>
    <property type="evidence" value="ECO:0007669"/>
    <property type="project" value="UniProtKB-KW"/>
</dbReference>
<organism evidence="2 3">
    <name type="scientific">Candidatus Avacidaminococcus intestinavium</name>
    <dbReference type="NCBI Taxonomy" id="2840684"/>
    <lineage>
        <taxon>Bacteria</taxon>
        <taxon>Bacillati</taxon>
        <taxon>Bacillota</taxon>
        <taxon>Negativicutes</taxon>
        <taxon>Acidaminococcales</taxon>
        <taxon>Acidaminococcaceae</taxon>
        <taxon>Acidaminococcaceae incertae sedis</taxon>
        <taxon>Candidatus Avacidaminococcus</taxon>
    </lineage>
</organism>